<organism evidence="9 10">
    <name type="scientific">Genlisea aurea</name>
    <dbReference type="NCBI Taxonomy" id="192259"/>
    <lineage>
        <taxon>Eukaryota</taxon>
        <taxon>Viridiplantae</taxon>
        <taxon>Streptophyta</taxon>
        <taxon>Embryophyta</taxon>
        <taxon>Tracheophyta</taxon>
        <taxon>Spermatophyta</taxon>
        <taxon>Magnoliopsida</taxon>
        <taxon>eudicotyledons</taxon>
        <taxon>Gunneridae</taxon>
        <taxon>Pentapetalae</taxon>
        <taxon>asterids</taxon>
        <taxon>lamiids</taxon>
        <taxon>Lamiales</taxon>
        <taxon>Lentibulariaceae</taxon>
        <taxon>Genlisea</taxon>
    </lineage>
</organism>
<evidence type="ECO:0000313" key="9">
    <source>
        <dbReference type="EMBL" id="EPS58247.1"/>
    </source>
</evidence>
<dbReference type="PANTHER" id="PTHR21212:SF0">
    <property type="entry name" value="SEIPIN"/>
    <property type="match status" value="1"/>
</dbReference>
<evidence type="ECO:0000256" key="5">
    <source>
        <dbReference type="ARBA" id="ARBA00023098"/>
    </source>
</evidence>
<keyword evidence="3" id="KW-0256">Endoplasmic reticulum</keyword>
<gene>
    <name evidence="9" type="ORF">M569_16568</name>
</gene>
<sequence length="298" mass="33734">LEKNLSPEVNQDFKSSDAFPETKASGTIEPNEESDSNIILLLSSLTVKLLSFQIHLLVQIIAFPITFFFNMYSIMFDPFRFLNGSRDYLLQMLRSSYLRCIGWISSSVYNWMIEHKAIWKFSLRCGWGLLWSSYVCTVLVGLLVSAFVLGGLLVNLIVEKPVRLRSSLNFDYTEKSPVAFVPLLAERELDRDVYIGGKGGGSSGVRAIPIDHKLQVTVSFRVPESRYNHNLGIFQVRVDFLGSDGRPLGSLRRPSMLLYRSQPIRLLSTFLKLGPILTGYTTETQTLKTHFRGFTEGD</sequence>
<feature type="transmembrane region" description="Helical" evidence="8">
    <location>
        <begin position="52"/>
        <end position="75"/>
    </location>
</feature>
<dbReference type="GO" id="GO:0140042">
    <property type="term" value="P:lipid droplet formation"/>
    <property type="evidence" value="ECO:0007669"/>
    <property type="project" value="UniProtKB-ARBA"/>
</dbReference>
<comment type="subcellular location">
    <subcellularLocation>
        <location evidence="1">Endoplasmic reticulum membrane</location>
        <topology evidence="1">Multi-pass membrane protein</topology>
    </subcellularLocation>
</comment>
<evidence type="ECO:0000256" key="8">
    <source>
        <dbReference type="SAM" id="Phobius"/>
    </source>
</evidence>
<protein>
    <recommendedName>
        <fullName evidence="11">Seipin</fullName>
    </recommendedName>
</protein>
<reference evidence="9 10" key="1">
    <citation type="journal article" date="2013" name="BMC Genomics">
        <title>The miniature genome of a carnivorous plant Genlisea aurea contains a low number of genes and short non-coding sequences.</title>
        <authorList>
            <person name="Leushkin E.V."/>
            <person name="Sutormin R.A."/>
            <person name="Nabieva E.R."/>
            <person name="Penin A.A."/>
            <person name="Kondrashov A.S."/>
            <person name="Logacheva M.D."/>
        </authorList>
    </citation>
    <scope>NUCLEOTIDE SEQUENCE [LARGE SCALE GENOMIC DNA]</scope>
</reference>
<dbReference type="PANTHER" id="PTHR21212">
    <property type="entry name" value="BERNARDINELLI-SEIP CONGENITAL LIPODYSTROPHY 2 HOMOLOG BSCL2 PROTEIN"/>
    <property type="match status" value="1"/>
</dbReference>
<keyword evidence="5" id="KW-0443">Lipid metabolism</keyword>
<dbReference type="AlphaFoldDB" id="S8DFU1"/>
<dbReference type="InterPro" id="IPR009617">
    <property type="entry name" value="Seipin"/>
</dbReference>
<keyword evidence="2 8" id="KW-0812">Transmembrane</keyword>
<evidence type="ECO:0000256" key="2">
    <source>
        <dbReference type="ARBA" id="ARBA00022692"/>
    </source>
</evidence>
<keyword evidence="4 8" id="KW-1133">Transmembrane helix</keyword>
<proteinExistence type="predicted"/>
<dbReference type="CDD" id="cd23995">
    <property type="entry name" value="Seipin_BSCL2_like"/>
    <property type="match status" value="1"/>
</dbReference>
<feature type="non-terminal residue" evidence="9">
    <location>
        <position position="1"/>
    </location>
</feature>
<evidence type="ECO:0000256" key="7">
    <source>
        <dbReference type="SAM" id="MobiDB-lite"/>
    </source>
</evidence>
<dbReference type="Pfam" id="PF06775">
    <property type="entry name" value="Seipin"/>
    <property type="match status" value="1"/>
</dbReference>
<feature type="transmembrane region" description="Helical" evidence="8">
    <location>
        <begin position="132"/>
        <end position="158"/>
    </location>
</feature>
<comment type="caution">
    <text evidence="9">The sequence shown here is derived from an EMBL/GenBank/DDBJ whole genome shotgun (WGS) entry which is preliminary data.</text>
</comment>
<dbReference type="GO" id="GO:0006629">
    <property type="term" value="P:lipid metabolic process"/>
    <property type="evidence" value="ECO:0007669"/>
    <property type="project" value="UniProtKB-KW"/>
</dbReference>
<evidence type="ECO:0008006" key="11">
    <source>
        <dbReference type="Google" id="ProtNLM"/>
    </source>
</evidence>
<evidence type="ECO:0000256" key="1">
    <source>
        <dbReference type="ARBA" id="ARBA00004477"/>
    </source>
</evidence>
<evidence type="ECO:0000256" key="4">
    <source>
        <dbReference type="ARBA" id="ARBA00022989"/>
    </source>
</evidence>
<feature type="transmembrane region" description="Helical" evidence="8">
    <location>
        <begin position="96"/>
        <end position="112"/>
    </location>
</feature>
<dbReference type="EMBL" id="AUSU01009394">
    <property type="protein sequence ID" value="EPS58247.1"/>
    <property type="molecule type" value="Genomic_DNA"/>
</dbReference>
<keyword evidence="10" id="KW-1185">Reference proteome</keyword>
<name>S8DFU1_9LAMI</name>
<dbReference type="OrthoDB" id="3990054at2759"/>
<dbReference type="GO" id="GO:0005789">
    <property type="term" value="C:endoplasmic reticulum membrane"/>
    <property type="evidence" value="ECO:0007669"/>
    <property type="project" value="UniProtKB-SubCell"/>
</dbReference>
<feature type="non-terminal residue" evidence="9">
    <location>
        <position position="298"/>
    </location>
</feature>
<evidence type="ECO:0000256" key="6">
    <source>
        <dbReference type="ARBA" id="ARBA00023136"/>
    </source>
</evidence>
<feature type="region of interest" description="Disordered" evidence="7">
    <location>
        <begin position="1"/>
        <end position="31"/>
    </location>
</feature>
<evidence type="ECO:0000256" key="3">
    <source>
        <dbReference type="ARBA" id="ARBA00022824"/>
    </source>
</evidence>
<dbReference type="Proteomes" id="UP000015453">
    <property type="component" value="Unassembled WGS sequence"/>
</dbReference>
<evidence type="ECO:0000313" key="10">
    <source>
        <dbReference type="Proteomes" id="UP000015453"/>
    </source>
</evidence>
<accession>S8DFU1</accession>
<keyword evidence="6 8" id="KW-0472">Membrane</keyword>